<reference evidence="1" key="1">
    <citation type="submission" date="2020-07" db="EMBL/GenBank/DDBJ databases">
        <title>Multicomponent nature underlies the extraordinary mechanical properties of spider dragline silk.</title>
        <authorList>
            <person name="Kono N."/>
            <person name="Nakamura H."/>
            <person name="Mori M."/>
            <person name="Yoshida Y."/>
            <person name="Ohtoshi R."/>
            <person name="Malay A.D."/>
            <person name="Moran D.A.P."/>
            <person name="Tomita M."/>
            <person name="Numata K."/>
            <person name="Arakawa K."/>
        </authorList>
    </citation>
    <scope>NUCLEOTIDE SEQUENCE</scope>
</reference>
<name>A0A8X6L083_TRICU</name>
<dbReference type="EMBL" id="BMAO01003858">
    <property type="protein sequence ID" value="GFQ90696.1"/>
    <property type="molecule type" value="Genomic_DNA"/>
</dbReference>
<organism evidence="1 2">
    <name type="scientific">Trichonephila clavata</name>
    <name type="common">Joro spider</name>
    <name type="synonym">Nephila clavata</name>
    <dbReference type="NCBI Taxonomy" id="2740835"/>
    <lineage>
        <taxon>Eukaryota</taxon>
        <taxon>Metazoa</taxon>
        <taxon>Ecdysozoa</taxon>
        <taxon>Arthropoda</taxon>
        <taxon>Chelicerata</taxon>
        <taxon>Arachnida</taxon>
        <taxon>Araneae</taxon>
        <taxon>Araneomorphae</taxon>
        <taxon>Entelegynae</taxon>
        <taxon>Araneoidea</taxon>
        <taxon>Nephilidae</taxon>
        <taxon>Trichonephila</taxon>
    </lineage>
</organism>
<accession>A0A8X6L083</accession>
<proteinExistence type="predicted"/>
<dbReference type="Proteomes" id="UP000887116">
    <property type="component" value="Unassembled WGS sequence"/>
</dbReference>
<evidence type="ECO:0000313" key="2">
    <source>
        <dbReference type="Proteomes" id="UP000887116"/>
    </source>
</evidence>
<gene>
    <name evidence="1" type="ORF">TNCT_504881</name>
</gene>
<protein>
    <submittedName>
        <fullName evidence="1">Uncharacterized protein</fullName>
    </submittedName>
</protein>
<dbReference type="AlphaFoldDB" id="A0A8X6L083"/>
<evidence type="ECO:0000313" key="1">
    <source>
        <dbReference type="EMBL" id="GFQ90696.1"/>
    </source>
</evidence>
<comment type="caution">
    <text evidence="1">The sequence shown here is derived from an EMBL/GenBank/DDBJ whole genome shotgun (WGS) entry which is preliminary data.</text>
</comment>
<keyword evidence="2" id="KW-1185">Reference proteome</keyword>
<sequence>MFIPVSQIYVVMEVKSFKGCNGSITLIGTISTQLDPFLCSFVSPITLSCSGGFICEMYFITDTVGRQSHLYQRYSLKTIDGSRGYYFAT</sequence>